<dbReference type="InterPro" id="IPR026015">
    <property type="entry name" value="ATP_synth_OSCP/delta_N_sf"/>
</dbReference>
<dbReference type="Proteomes" id="UP001156215">
    <property type="component" value="Chromosome"/>
</dbReference>
<dbReference type="HAMAP" id="MF_01416">
    <property type="entry name" value="ATP_synth_delta_bact"/>
    <property type="match status" value="1"/>
</dbReference>
<dbReference type="GO" id="GO:0045259">
    <property type="term" value="C:proton-transporting ATP synthase complex"/>
    <property type="evidence" value="ECO:0007669"/>
    <property type="project" value="UniProtKB-KW"/>
</dbReference>
<sequence length="179" mass="19868">MMELATIARPYAEALFRVAKKEDLTEWSALVAELAELGTNEDVQKMASNPKLTKPQIIYTFLSLVKSSENKDELRNFIEVLVENDRINLLPEIGIQFQELKNANEGIADAEIVSAFPMSEGQLNELLDTLGKRFSKKLKATKVTVDNSLIGGVVVTVGDEVLDLSVRAKLQEMQETLVS</sequence>
<comment type="function">
    <text evidence="8">This protein is part of the stalk that links CF(0) to CF(1). It either transmits conformational changes from CF(0) to CF(1) or is implicated in proton conduction.</text>
</comment>
<evidence type="ECO:0000313" key="9">
    <source>
        <dbReference type="EMBL" id="WAW11311.1"/>
    </source>
</evidence>
<protein>
    <recommendedName>
        <fullName evidence="8">ATP synthase subunit delta</fullName>
    </recommendedName>
    <alternativeName>
        <fullName evidence="8">ATP synthase F(1) sector subunit delta</fullName>
    </alternativeName>
    <alternativeName>
        <fullName evidence="8">F-type ATPase subunit delta</fullName>
        <shortName evidence="8">F-ATPase subunit delta</shortName>
    </alternativeName>
</protein>
<evidence type="ECO:0000256" key="5">
    <source>
        <dbReference type="ARBA" id="ARBA00023136"/>
    </source>
</evidence>
<dbReference type="PRINTS" id="PR00125">
    <property type="entry name" value="ATPASEDELTA"/>
</dbReference>
<comment type="subcellular location">
    <subcellularLocation>
        <location evidence="8">Cell membrane</location>
        <topology evidence="8">Peripheral membrane protein</topology>
    </subcellularLocation>
    <subcellularLocation>
        <location evidence="1">Membrane</location>
    </subcellularLocation>
</comment>
<dbReference type="Pfam" id="PF00213">
    <property type="entry name" value="OSCP"/>
    <property type="match status" value="1"/>
</dbReference>
<dbReference type="GO" id="GO:0005886">
    <property type="term" value="C:plasma membrane"/>
    <property type="evidence" value="ECO:0007669"/>
    <property type="project" value="UniProtKB-SubCell"/>
</dbReference>
<dbReference type="RefSeq" id="WP_269310415.1">
    <property type="nucleotide sequence ID" value="NZ_CP098242.1"/>
</dbReference>
<dbReference type="NCBIfam" id="TIGR01145">
    <property type="entry name" value="ATP_synt_delta"/>
    <property type="match status" value="1"/>
</dbReference>
<dbReference type="Gene3D" id="1.10.520.20">
    <property type="entry name" value="N-terminal domain of the delta subunit of the F1F0-ATP synthase"/>
    <property type="match status" value="1"/>
</dbReference>
<gene>
    <name evidence="8" type="primary">atpH</name>
    <name evidence="9" type="ORF">NB640_06605</name>
</gene>
<organism evidence="9 10">
    <name type="scientific">Oxalobacter vibrioformis</name>
    <dbReference type="NCBI Taxonomy" id="933080"/>
    <lineage>
        <taxon>Bacteria</taxon>
        <taxon>Pseudomonadati</taxon>
        <taxon>Pseudomonadota</taxon>
        <taxon>Betaproteobacteria</taxon>
        <taxon>Burkholderiales</taxon>
        <taxon>Oxalobacteraceae</taxon>
        <taxon>Oxalobacter</taxon>
    </lineage>
</organism>
<accession>A0A9E9P5R1</accession>
<evidence type="ECO:0000256" key="4">
    <source>
        <dbReference type="ARBA" id="ARBA00023065"/>
    </source>
</evidence>
<comment type="function">
    <text evidence="8">F(1)F(0) ATP synthase produces ATP from ADP in the presence of a proton or sodium gradient. F-type ATPases consist of two structural domains, F(1) containing the extramembraneous catalytic core and F(0) containing the membrane proton channel, linked together by a central stalk and a peripheral stalk. During catalysis, ATP synthesis in the catalytic domain of F(1) is coupled via a rotary mechanism of the central stalk subunits to proton translocation.</text>
</comment>
<keyword evidence="6 8" id="KW-0139">CF(1)</keyword>
<reference evidence="9" key="1">
    <citation type="journal article" date="2022" name="Front. Microbiol.">
        <title>New perspectives on an old grouping: The genomic and phenotypic variability of Oxalobacter formigenes and the implications for calcium oxalate stone prevention.</title>
        <authorList>
            <person name="Chmiel J.A."/>
            <person name="Carr C."/>
            <person name="Stuivenberg G.A."/>
            <person name="Venema R."/>
            <person name="Chanyi R.M."/>
            <person name="Al K.F."/>
            <person name="Giguere D."/>
            <person name="Say H."/>
            <person name="Akouris P.P."/>
            <person name="Dominguez Romero S.A."/>
            <person name="Kwong A."/>
            <person name="Tai V."/>
            <person name="Koval S.F."/>
            <person name="Razvi H."/>
            <person name="Bjazevic J."/>
            <person name="Burton J.P."/>
        </authorList>
    </citation>
    <scope>NUCLEOTIDE SEQUENCE</scope>
    <source>
        <strain evidence="9">WoOx3</strain>
    </source>
</reference>
<evidence type="ECO:0000256" key="2">
    <source>
        <dbReference type="ARBA" id="ARBA00022448"/>
    </source>
</evidence>
<dbReference type="KEGG" id="ovb:NB640_06605"/>
<dbReference type="SUPFAM" id="SSF47928">
    <property type="entry name" value="N-terminal domain of the delta subunit of the F1F0-ATP synthase"/>
    <property type="match status" value="1"/>
</dbReference>
<keyword evidence="10" id="KW-1185">Reference proteome</keyword>
<keyword evidence="4 8" id="KW-0406">Ion transport</keyword>
<evidence type="ECO:0000313" key="10">
    <source>
        <dbReference type="Proteomes" id="UP001156215"/>
    </source>
</evidence>
<keyword evidence="7 8" id="KW-0066">ATP synthesis</keyword>
<dbReference type="EMBL" id="CP098242">
    <property type="protein sequence ID" value="WAW11311.1"/>
    <property type="molecule type" value="Genomic_DNA"/>
</dbReference>
<dbReference type="InterPro" id="IPR000711">
    <property type="entry name" value="ATPase_OSCP/dsu"/>
</dbReference>
<evidence type="ECO:0000256" key="3">
    <source>
        <dbReference type="ARBA" id="ARBA00022781"/>
    </source>
</evidence>
<dbReference type="AlphaFoldDB" id="A0A9E9P5R1"/>
<dbReference type="GO" id="GO:0046933">
    <property type="term" value="F:proton-transporting ATP synthase activity, rotational mechanism"/>
    <property type="evidence" value="ECO:0007669"/>
    <property type="project" value="UniProtKB-UniRule"/>
</dbReference>
<proteinExistence type="inferred from homology"/>
<keyword evidence="8" id="KW-1003">Cell membrane</keyword>
<keyword evidence="5 8" id="KW-0472">Membrane</keyword>
<evidence type="ECO:0000256" key="6">
    <source>
        <dbReference type="ARBA" id="ARBA00023196"/>
    </source>
</evidence>
<keyword evidence="2 8" id="KW-0813">Transport</keyword>
<dbReference type="NCBIfam" id="NF004402">
    <property type="entry name" value="PRK05758.2-2"/>
    <property type="match status" value="1"/>
</dbReference>
<dbReference type="PANTHER" id="PTHR11910">
    <property type="entry name" value="ATP SYNTHASE DELTA CHAIN"/>
    <property type="match status" value="1"/>
</dbReference>
<name>A0A9E9P5R1_9BURK</name>
<evidence type="ECO:0000256" key="8">
    <source>
        <dbReference type="HAMAP-Rule" id="MF_01416"/>
    </source>
</evidence>
<evidence type="ECO:0000256" key="7">
    <source>
        <dbReference type="ARBA" id="ARBA00023310"/>
    </source>
</evidence>
<comment type="similarity">
    <text evidence="8">Belongs to the ATPase delta chain family.</text>
</comment>
<keyword evidence="3 8" id="KW-0375">Hydrogen ion transport</keyword>
<evidence type="ECO:0000256" key="1">
    <source>
        <dbReference type="ARBA" id="ARBA00004370"/>
    </source>
</evidence>